<reference evidence="2 3" key="1">
    <citation type="submission" date="2016-10" db="EMBL/GenBank/DDBJ databases">
        <authorList>
            <person name="de Groot N.N."/>
        </authorList>
    </citation>
    <scope>NUCLEOTIDE SEQUENCE [LARGE SCALE GENOMIC DNA]</scope>
    <source>
        <strain evidence="2 3">47C3B</strain>
    </source>
</reference>
<evidence type="ECO:0000256" key="1">
    <source>
        <dbReference type="SAM" id="SignalP"/>
    </source>
</evidence>
<evidence type="ECO:0000313" key="3">
    <source>
        <dbReference type="Proteomes" id="UP000199072"/>
    </source>
</evidence>
<sequence length="86" mass="9702">MKKVLTLLVVMVAFAASTFASPHKIDSKLATVSKLKKFQVPQNYYYGFMTTCGQTVYMTTNYKMSDAQFLVFSTAFDYVICTLAEN</sequence>
<dbReference type="STRING" id="1391627.SAMN05216464_11081"/>
<dbReference type="AlphaFoldDB" id="A0A1G7GCR1"/>
<accession>A0A1G7GCR1</accession>
<protein>
    <submittedName>
        <fullName evidence="2">Uncharacterized protein</fullName>
    </submittedName>
</protein>
<feature type="chain" id="PRO_5011540275" evidence="1">
    <location>
        <begin position="21"/>
        <end position="86"/>
    </location>
</feature>
<proteinExistence type="predicted"/>
<keyword evidence="3" id="KW-1185">Reference proteome</keyword>
<gene>
    <name evidence="2" type="ORF">SAMN05216464_11081</name>
</gene>
<dbReference type="EMBL" id="FNAI01000010">
    <property type="protein sequence ID" value="SDE85881.1"/>
    <property type="molecule type" value="Genomic_DNA"/>
</dbReference>
<organism evidence="2 3">
    <name type="scientific">Mucilaginibacter pineti</name>
    <dbReference type="NCBI Taxonomy" id="1391627"/>
    <lineage>
        <taxon>Bacteria</taxon>
        <taxon>Pseudomonadati</taxon>
        <taxon>Bacteroidota</taxon>
        <taxon>Sphingobacteriia</taxon>
        <taxon>Sphingobacteriales</taxon>
        <taxon>Sphingobacteriaceae</taxon>
        <taxon>Mucilaginibacter</taxon>
    </lineage>
</organism>
<name>A0A1G7GCR1_9SPHI</name>
<dbReference type="OrthoDB" id="9869875at2"/>
<keyword evidence="1" id="KW-0732">Signal</keyword>
<dbReference type="Proteomes" id="UP000199072">
    <property type="component" value="Unassembled WGS sequence"/>
</dbReference>
<evidence type="ECO:0000313" key="2">
    <source>
        <dbReference type="EMBL" id="SDE85881.1"/>
    </source>
</evidence>
<feature type="signal peptide" evidence="1">
    <location>
        <begin position="1"/>
        <end position="20"/>
    </location>
</feature>
<dbReference type="RefSeq" id="WP_091151928.1">
    <property type="nucleotide sequence ID" value="NZ_FNAI01000010.1"/>
</dbReference>